<feature type="domain" description="GGDEF" evidence="5">
    <location>
        <begin position="264"/>
        <end position="402"/>
    </location>
</feature>
<dbReference type="GO" id="GO:1902201">
    <property type="term" value="P:negative regulation of bacterial-type flagellum-dependent cell motility"/>
    <property type="evidence" value="ECO:0007669"/>
    <property type="project" value="TreeGrafter"/>
</dbReference>
<keyword evidence="4" id="KW-1133">Transmembrane helix</keyword>
<dbReference type="InterPro" id="IPR050469">
    <property type="entry name" value="Diguanylate_Cyclase"/>
</dbReference>
<protein>
    <recommendedName>
        <fullName evidence="2">diguanylate cyclase</fullName>
        <ecNumber evidence="2">2.7.7.65</ecNumber>
    </recommendedName>
</protein>
<dbReference type="EMBL" id="AYEU01000001">
    <property type="protein sequence ID" value="ESK52911.1"/>
    <property type="molecule type" value="Genomic_DNA"/>
</dbReference>
<feature type="transmembrane region" description="Helical" evidence="4">
    <location>
        <begin position="106"/>
        <end position="126"/>
    </location>
</feature>
<dbReference type="InterPro" id="IPR043128">
    <property type="entry name" value="Rev_trsase/Diguanyl_cyclase"/>
</dbReference>
<dbReference type="GO" id="GO:0052621">
    <property type="term" value="F:diguanylate cyclase activity"/>
    <property type="evidence" value="ECO:0007669"/>
    <property type="project" value="UniProtKB-EC"/>
</dbReference>
<evidence type="ECO:0000259" key="5">
    <source>
        <dbReference type="PROSITE" id="PS50887"/>
    </source>
</evidence>
<dbReference type="STRING" id="396323.VH98_06125"/>
<dbReference type="InterPro" id="IPR000160">
    <property type="entry name" value="GGDEF_dom"/>
</dbReference>
<dbReference type="EC" id="2.7.7.65" evidence="2"/>
<sequence length="411" mass="47496">MKLQSSSILSKEQVDLLKKTRLNFLWFPKRFERIYTECYRNEAAYEFRYRGIIIIILYLYLSLGIYQILPEDQVIPWISLYGWVGVIILVAWLMSFVKRFNSWFDYYVCIGSTLSVAISFILVNGLEEVQNTVLFHTAMMYAVVIIYGFVGLRFYTALIAGWVGGLIGLIISNHMNATIDWTLLNRTYTFSSFLGMSLAYFIDRQHREHFLKNCIIEHNHLELVQQAQQLSKLSQMDALTGLANRRYLDEILQNEWERAIRYTKPITAMMIDIDYFKFYNDALGHVQGDDCLKRIAFMLNSSTSSQQDVLVARYGGEEFLLIFPQTNEQQAKQWAEQLIKNMHQLALPHPSSPISSYVTLSIGVATIIPSYAESISEFITSADHALYLAKHRGRDQYQIAVYEVPPLAIAK</sequence>
<dbReference type="HOGENOM" id="CLU_000445_11_2_6"/>
<dbReference type="Pfam" id="PF00990">
    <property type="entry name" value="GGDEF"/>
    <property type="match status" value="1"/>
</dbReference>
<dbReference type="AlphaFoldDB" id="V2UWC6"/>
<keyword evidence="4" id="KW-0472">Membrane</keyword>
<dbReference type="FunFam" id="3.30.70.270:FF:000001">
    <property type="entry name" value="Diguanylate cyclase domain protein"/>
    <property type="match status" value="1"/>
</dbReference>
<dbReference type="SUPFAM" id="SSF55073">
    <property type="entry name" value="Nucleotide cyclase"/>
    <property type="match status" value="1"/>
</dbReference>
<dbReference type="Proteomes" id="UP000018418">
    <property type="component" value="Unassembled WGS sequence"/>
</dbReference>
<dbReference type="SMART" id="SM00267">
    <property type="entry name" value="GGDEF"/>
    <property type="match status" value="1"/>
</dbReference>
<dbReference type="RefSeq" id="WP_004898733.1">
    <property type="nucleotide sequence ID" value="NZ_BBTI01000003.1"/>
</dbReference>
<dbReference type="PANTHER" id="PTHR45138:SF9">
    <property type="entry name" value="DIGUANYLATE CYCLASE DGCM-RELATED"/>
    <property type="match status" value="1"/>
</dbReference>
<name>V2UWC6_9GAMM</name>
<dbReference type="PROSITE" id="PS50887">
    <property type="entry name" value="GGDEF"/>
    <property type="match status" value="1"/>
</dbReference>
<dbReference type="GO" id="GO:0005886">
    <property type="term" value="C:plasma membrane"/>
    <property type="evidence" value="ECO:0007669"/>
    <property type="project" value="TreeGrafter"/>
</dbReference>
<organism evidence="6 7">
    <name type="scientific">Acinetobacter brisouii CIP 110357</name>
    <dbReference type="NCBI Taxonomy" id="1341683"/>
    <lineage>
        <taxon>Bacteria</taxon>
        <taxon>Pseudomonadati</taxon>
        <taxon>Pseudomonadota</taxon>
        <taxon>Gammaproteobacteria</taxon>
        <taxon>Moraxellales</taxon>
        <taxon>Moraxellaceae</taxon>
        <taxon>Acinetobacter</taxon>
    </lineage>
</organism>
<feature type="transmembrane region" description="Helical" evidence="4">
    <location>
        <begin position="75"/>
        <end position="94"/>
    </location>
</feature>
<dbReference type="InterPro" id="IPR029787">
    <property type="entry name" value="Nucleotide_cyclase"/>
</dbReference>
<feature type="transmembrane region" description="Helical" evidence="4">
    <location>
        <begin position="138"/>
        <end position="171"/>
    </location>
</feature>
<gene>
    <name evidence="6" type="ORF">P255_00014</name>
</gene>
<keyword evidence="7" id="KW-1185">Reference proteome</keyword>
<evidence type="ECO:0000313" key="6">
    <source>
        <dbReference type="EMBL" id="ESK52911.1"/>
    </source>
</evidence>
<evidence type="ECO:0000256" key="3">
    <source>
        <dbReference type="ARBA" id="ARBA00034247"/>
    </source>
</evidence>
<reference evidence="6 7" key="1">
    <citation type="submission" date="2013-10" db="EMBL/GenBank/DDBJ databases">
        <title>The Genome Sequence of Acinetobacter brisouii CIP 110357.</title>
        <authorList>
            <consortium name="The Broad Institute Genomics Platform"/>
            <consortium name="The Broad Institute Genome Sequencing Center for Infectious Disease"/>
            <person name="Cerqueira G."/>
            <person name="Feldgarden M."/>
            <person name="Courvalin P."/>
            <person name="Grillot-Courvalin C."/>
            <person name="Clermont D."/>
            <person name="Rocha E."/>
            <person name="Yoon E.-J."/>
            <person name="Nemec A."/>
            <person name="Young S.K."/>
            <person name="Zeng Q."/>
            <person name="Gargeya S."/>
            <person name="Fitzgerald M."/>
            <person name="Abouelleil A."/>
            <person name="Alvarado L."/>
            <person name="Berlin A.M."/>
            <person name="Chapman S.B."/>
            <person name="Gainer-Dewar J."/>
            <person name="Goldberg J."/>
            <person name="Gnerre S."/>
            <person name="Griggs A."/>
            <person name="Gujja S."/>
            <person name="Hansen M."/>
            <person name="Howarth C."/>
            <person name="Imamovic A."/>
            <person name="Ireland A."/>
            <person name="Larimer J."/>
            <person name="McCowan C."/>
            <person name="Murphy C."/>
            <person name="Pearson M."/>
            <person name="Poon T.W."/>
            <person name="Priest M."/>
            <person name="Roberts A."/>
            <person name="Saif S."/>
            <person name="Shea T."/>
            <person name="Sykes S."/>
            <person name="Wortman J."/>
            <person name="Nusbaum C."/>
            <person name="Birren B."/>
        </authorList>
    </citation>
    <scope>NUCLEOTIDE SEQUENCE [LARGE SCALE GENOMIC DNA]</scope>
    <source>
        <strain evidence="6 7">CIP 110357</strain>
    </source>
</reference>
<dbReference type="PATRIC" id="fig|1341683.3.peg.10"/>
<evidence type="ECO:0000256" key="1">
    <source>
        <dbReference type="ARBA" id="ARBA00001946"/>
    </source>
</evidence>
<proteinExistence type="predicted"/>
<evidence type="ECO:0000256" key="4">
    <source>
        <dbReference type="SAM" id="Phobius"/>
    </source>
</evidence>
<dbReference type="Gene3D" id="3.30.70.270">
    <property type="match status" value="1"/>
</dbReference>
<comment type="catalytic activity">
    <reaction evidence="3">
        <text>2 GTP = 3',3'-c-di-GMP + 2 diphosphate</text>
        <dbReference type="Rhea" id="RHEA:24898"/>
        <dbReference type="ChEBI" id="CHEBI:33019"/>
        <dbReference type="ChEBI" id="CHEBI:37565"/>
        <dbReference type="ChEBI" id="CHEBI:58805"/>
        <dbReference type="EC" id="2.7.7.65"/>
    </reaction>
</comment>
<feature type="transmembrane region" description="Helical" evidence="4">
    <location>
        <begin position="49"/>
        <end position="69"/>
    </location>
</feature>
<accession>V2UWC6</accession>
<keyword evidence="4" id="KW-0812">Transmembrane</keyword>
<dbReference type="PANTHER" id="PTHR45138">
    <property type="entry name" value="REGULATORY COMPONENTS OF SENSORY TRANSDUCTION SYSTEM"/>
    <property type="match status" value="1"/>
</dbReference>
<dbReference type="OrthoDB" id="9812260at2"/>
<comment type="cofactor">
    <cofactor evidence="1">
        <name>Mg(2+)</name>
        <dbReference type="ChEBI" id="CHEBI:18420"/>
    </cofactor>
</comment>
<evidence type="ECO:0000256" key="2">
    <source>
        <dbReference type="ARBA" id="ARBA00012528"/>
    </source>
</evidence>
<dbReference type="CDD" id="cd01949">
    <property type="entry name" value="GGDEF"/>
    <property type="match status" value="1"/>
</dbReference>
<dbReference type="NCBIfam" id="TIGR00254">
    <property type="entry name" value="GGDEF"/>
    <property type="match status" value="1"/>
</dbReference>
<evidence type="ECO:0000313" key="7">
    <source>
        <dbReference type="Proteomes" id="UP000018418"/>
    </source>
</evidence>
<comment type="caution">
    <text evidence="6">The sequence shown here is derived from an EMBL/GenBank/DDBJ whole genome shotgun (WGS) entry which is preliminary data.</text>
</comment>
<dbReference type="GO" id="GO:0043709">
    <property type="term" value="P:cell adhesion involved in single-species biofilm formation"/>
    <property type="evidence" value="ECO:0007669"/>
    <property type="project" value="TreeGrafter"/>
</dbReference>